<keyword evidence="6" id="KW-1185">Reference proteome</keyword>
<gene>
    <name evidence="5" type="ORF">CVT24_007674</name>
</gene>
<evidence type="ECO:0008006" key="7">
    <source>
        <dbReference type="Google" id="ProtNLM"/>
    </source>
</evidence>
<dbReference type="EMBL" id="NHTK01005998">
    <property type="protein sequence ID" value="PPQ68865.1"/>
    <property type="molecule type" value="Genomic_DNA"/>
</dbReference>
<organism evidence="5 6">
    <name type="scientific">Panaeolus cyanescens</name>
    <dbReference type="NCBI Taxonomy" id="181874"/>
    <lineage>
        <taxon>Eukaryota</taxon>
        <taxon>Fungi</taxon>
        <taxon>Dikarya</taxon>
        <taxon>Basidiomycota</taxon>
        <taxon>Agaricomycotina</taxon>
        <taxon>Agaricomycetes</taxon>
        <taxon>Agaricomycetidae</taxon>
        <taxon>Agaricales</taxon>
        <taxon>Agaricineae</taxon>
        <taxon>Galeropsidaceae</taxon>
        <taxon>Panaeolus</taxon>
    </lineage>
</organism>
<feature type="compositionally biased region" description="Gly residues" evidence="4">
    <location>
        <begin position="504"/>
        <end position="515"/>
    </location>
</feature>
<evidence type="ECO:0000256" key="4">
    <source>
        <dbReference type="SAM" id="MobiDB-lite"/>
    </source>
</evidence>
<protein>
    <recommendedName>
        <fullName evidence="7">DNA repair protein rad16</fullName>
    </recommendedName>
</protein>
<feature type="region of interest" description="Disordered" evidence="4">
    <location>
        <begin position="501"/>
        <end position="524"/>
    </location>
</feature>
<comment type="caution">
    <text evidence="5">The sequence shown here is derived from an EMBL/GenBank/DDBJ whole genome shotgun (WGS) entry which is preliminary data.</text>
</comment>
<feature type="compositionally biased region" description="Basic and acidic residues" evidence="4">
    <location>
        <begin position="381"/>
        <end position="402"/>
    </location>
</feature>
<keyword evidence="3" id="KW-0234">DNA repair</keyword>
<evidence type="ECO:0000256" key="1">
    <source>
        <dbReference type="ARBA" id="ARBA00022763"/>
    </source>
</evidence>
<name>A0A409VRF5_9AGAR</name>
<dbReference type="OrthoDB" id="361020at2759"/>
<dbReference type="Proteomes" id="UP000284842">
    <property type="component" value="Unassembled WGS sequence"/>
</dbReference>
<dbReference type="PANTHER" id="PTHR10150">
    <property type="entry name" value="DNA REPAIR ENDONUCLEASE XPF"/>
    <property type="match status" value="1"/>
</dbReference>
<dbReference type="GO" id="GO:0000724">
    <property type="term" value="P:double-strand break repair via homologous recombination"/>
    <property type="evidence" value="ECO:0007669"/>
    <property type="project" value="TreeGrafter"/>
</dbReference>
<dbReference type="InParanoid" id="A0A409VRF5"/>
<feature type="region of interest" description="Disordered" evidence="4">
    <location>
        <begin position="371"/>
        <end position="407"/>
    </location>
</feature>
<reference evidence="5 6" key="1">
    <citation type="journal article" date="2018" name="Evol. Lett.">
        <title>Horizontal gene cluster transfer increased hallucinogenic mushroom diversity.</title>
        <authorList>
            <person name="Reynolds H.T."/>
            <person name="Vijayakumar V."/>
            <person name="Gluck-Thaler E."/>
            <person name="Korotkin H.B."/>
            <person name="Matheny P.B."/>
            <person name="Slot J.C."/>
        </authorList>
    </citation>
    <scope>NUCLEOTIDE SEQUENCE [LARGE SCALE GENOMIC DNA]</scope>
    <source>
        <strain evidence="5 6">2629</strain>
    </source>
</reference>
<accession>A0A409VRF5</accession>
<feature type="non-terminal residue" evidence="5">
    <location>
        <position position="524"/>
    </location>
</feature>
<evidence type="ECO:0000256" key="3">
    <source>
        <dbReference type="ARBA" id="ARBA00023204"/>
    </source>
</evidence>
<evidence type="ECO:0000256" key="2">
    <source>
        <dbReference type="ARBA" id="ARBA00022801"/>
    </source>
</evidence>
<keyword evidence="2" id="KW-0378">Hydrolase</keyword>
<keyword evidence="1" id="KW-0227">DNA damage</keyword>
<dbReference type="GO" id="GO:0000110">
    <property type="term" value="C:nucleotide-excision repair factor 1 complex"/>
    <property type="evidence" value="ECO:0007669"/>
    <property type="project" value="TreeGrafter"/>
</dbReference>
<dbReference type="AlphaFoldDB" id="A0A409VRF5"/>
<proteinExistence type="predicted"/>
<sequence>MSTLLPFHRSILQQIHDPASNDLLVLARGLGLRRIICTLMKIYDSPKNLVLLVNATPEEESAIGEELGIMGCKRPGLRVVSYETPSKDRQTLYKQGGIVSVTSRILVVDMLQSDIPIELITGLLVLHAEKVTALVLEAFIVRLYREKNRQGFVKAFTDQPEHIMSGYSPLKNIMTVLQIRNVHIYPRFHDEIKKSLERRRADAVELSQNLTESMSDIHHAIVQCMNSTLSELKRSNTKLDLDDFNVENAYFRSFEIIVRRQLDSVWHRVGPRTKQLVNDLGTLRRLLYYLLTYDPLQFHSYLETLIAANTVSASGAQRQHQSPWMLTDAAHVIFQTAKRRCFTISALPAQTTNKDPIVIDLADDEDAWDALDEIEGGGGGSRDKGKGKEKEQEKDAGGEERPGWLPRGMDPVLEELPKWNLLSDVLLEIEGEMVRQENLRKPGSKPVNESNNIVLIMTSSSRTCNLLTQFLDTMDHDAAPGMKGRKMMMRRLSKYLWWKQQGEKGQGGGASGSGSGNRNADGDG</sequence>
<evidence type="ECO:0000313" key="5">
    <source>
        <dbReference type="EMBL" id="PPQ68865.1"/>
    </source>
</evidence>
<evidence type="ECO:0000313" key="6">
    <source>
        <dbReference type="Proteomes" id="UP000284842"/>
    </source>
</evidence>
<dbReference type="STRING" id="181874.A0A409VRF5"/>
<dbReference type="GO" id="GO:0000712">
    <property type="term" value="P:resolution of meiotic recombination intermediates"/>
    <property type="evidence" value="ECO:0007669"/>
    <property type="project" value="TreeGrafter"/>
</dbReference>
<dbReference type="GO" id="GO:0003697">
    <property type="term" value="F:single-stranded DNA binding"/>
    <property type="evidence" value="ECO:0007669"/>
    <property type="project" value="TreeGrafter"/>
</dbReference>
<dbReference type="GO" id="GO:0000014">
    <property type="term" value="F:single-stranded DNA endodeoxyribonuclease activity"/>
    <property type="evidence" value="ECO:0007669"/>
    <property type="project" value="TreeGrafter"/>
</dbReference>
<dbReference type="GO" id="GO:1901255">
    <property type="term" value="P:nucleotide-excision repair involved in interstrand cross-link repair"/>
    <property type="evidence" value="ECO:0007669"/>
    <property type="project" value="TreeGrafter"/>
</dbReference>
<dbReference type="PANTHER" id="PTHR10150:SF0">
    <property type="entry name" value="DNA REPAIR ENDONUCLEASE XPF"/>
    <property type="match status" value="1"/>
</dbReference>
<dbReference type="GO" id="GO:0003684">
    <property type="term" value="F:damaged DNA binding"/>
    <property type="evidence" value="ECO:0007669"/>
    <property type="project" value="TreeGrafter"/>
</dbReference>